<evidence type="ECO:0000256" key="1">
    <source>
        <dbReference type="SAM" id="MobiDB-lite"/>
    </source>
</evidence>
<dbReference type="AlphaFoldDB" id="A0AAW9KEJ9"/>
<feature type="non-terminal residue" evidence="2">
    <location>
        <position position="84"/>
    </location>
</feature>
<feature type="compositionally biased region" description="Basic and acidic residues" evidence="1">
    <location>
        <begin position="61"/>
        <end position="84"/>
    </location>
</feature>
<sequence>FTFLVSDLETDYSQFRPLVDLVEFVDPQISSLFEDVSSVERGGINISLKADTVRKKVNAAKPEHAQPQKPQEKQPEQNPKSDKK</sequence>
<name>A0AAW9KEJ9_CARML</name>
<reference evidence="2" key="1">
    <citation type="submission" date="2023-08" db="EMBL/GenBank/DDBJ databases">
        <title>Genomic characterization of piscicolin 126 produced by Carnobacterium maltaromaticum CM22 strain isolated from salmon (Salmo salar).</title>
        <authorList>
            <person name="Gonzalez-Gragera E."/>
            <person name="Garcia-Lopez J.D."/>
            <person name="Teso-Perez C."/>
            <person name="Gimenez-Hernandez I."/>
            <person name="Peralta-Sanchez J.M."/>
            <person name="Valdivia E."/>
            <person name="Montalban-Lopez M."/>
            <person name="Martin-Platero A.M."/>
            <person name="Banos A."/>
            <person name="Martinez-Bueno M."/>
        </authorList>
    </citation>
    <scope>NUCLEOTIDE SEQUENCE</scope>
    <source>
        <strain evidence="2">CM22</strain>
    </source>
</reference>
<proteinExistence type="predicted"/>
<comment type="caution">
    <text evidence="2">The sequence shown here is derived from an EMBL/GenBank/DDBJ whole genome shotgun (WGS) entry which is preliminary data.</text>
</comment>
<protein>
    <submittedName>
        <fullName evidence="2">Uncharacterized protein</fullName>
    </submittedName>
</protein>
<dbReference type="EMBL" id="JAVBVO010000010">
    <property type="protein sequence ID" value="MDZ5760558.1"/>
    <property type="molecule type" value="Genomic_DNA"/>
</dbReference>
<feature type="region of interest" description="Disordered" evidence="1">
    <location>
        <begin position="56"/>
        <end position="84"/>
    </location>
</feature>
<organism evidence="2 3">
    <name type="scientific">Carnobacterium maltaromaticum</name>
    <name type="common">Carnobacterium piscicola</name>
    <dbReference type="NCBI Taxonomy" id="2751"/>
    <lineage>
        <taxon>Bacteria</taxon>
        <taxon>Bacillati</taxon>
        <taxon>Bacillota</taxon>
        <taxon>Bacilli</taxon>
        <taxon>Lactobacillales</taxon>
        <taxon>Carnobacteriaceae</taxon>
        <taxon>Carnobacterium</taxon>
    </lineage>
</organism>
<accession>A0AAW9KEJ9</accession>
<feature type="non-terminal residue" evidence="2">
    <location>
        <position position="1"/>
    </location>
</feature>
<dbReference type="Proteomes" id="UP001290462">
    <property type="component" value="Unassembled WGS sequence"/>
</dbReference>
<evidence type="ECO:0000313" key="2">
    <source>
        <dbReference type="EMBL" id="MDZ5760558.1"/>
    </source>
</evidence>
<evidence type="ECO:0000313" key="3">
    <source>
        <dbReference type="Proteomes" id="UP001290462"/>
    </source>
</evidence>
<gene>
    <name evidence="2" type="ORF">RAK27_18110</name>
</gene>
<dbReference type="RefSeq" id="WP_322809731.1">
    <property type="nucleotide sequence ID" value="NZ_JAVBVO010000010.1"/>
</dbReference>